<protein>
    <recommendedName>
        <fullName evidence="4">DUF2065 domain-containing protein</fullName>
    </recommendedName>
</protein>
<dbReference type="RefSeq" id="WP_085465184.1">
    <property type="nucleotide sequence ID" value="NZ_FXBL01000004.1"/>
</dbReference>
<keyword evidence="1" id="KW-0812">Transmembrane</keyword>
<evidence type="ECO:0000313" key="2">
    <source>
        <dbReference type="EMBL" id="SMH46255.1"/>
    </source>
</evidence>
<sequence length="61" mass="6413">MQDFLAAVGLVLVIEGLLYGGFPAFAKRVAAEATQAPENLLRITGLLAIAAGVFIVWLVRG</sequence>
<gene>
    <name evidence="2" type="ORF">SAMN02982922_3348</name>
</gene>
<dbReference type="OrthoDB" id="9815199at2"/>
<evidence type="ECO:0000313" key="3">
    <source>
        <dbReference type="Proteomes" id="UP000193083"/>
    </source>
</evidence>
<organism evidence="2 3">
    <name type="scientific">Mesorhizobium australicum</name>
    <dbReference type="NCBI Taxonomy" id="536018"/>
    <lineage>
        <taxon>Bacteria</taxon>
        <taxon>Pseudomonadati</taxon>
        <taxon>Pseudomonadota</taxon>
        <taxon>Alphaproteobacteria</taxon>
        <taxon>Hyphomicrobiales</taxon>
        <taxon>Phyllobacteriaceae</taxon>
        <taxon>Mesorhizobium</taxon>
    </lineage>
</organism>
<dbReference type="PANTHER" id="PTHR38602">
    <property type="entry name" value="INNER MEMBRANE PROTEIN-RELATED"/>
    <property type="match status" value="1"/>
</dbReference>
<accession>A0A1X7P5W4</accession>
<feature type="transmembrane region" description="Helical" evidence="1">
    <location>
        <begin position="42"/>
        <end position="59"/>
    </location>
</feature>
<keyword evidence="3" id="KW-1185">Reference proteome</keyword>
<dbReference type="EMBL" id="FXBL01000004">
    <property type="protein sequence ID" value="SMH46255.1"/>
    <property type="molecule type" value="Genomic_DNA"/>
</dbReference>
<proteinExistence type="predicted"/>
<dbReference type="Pfam" id="PF09838">
    <property type="entry name" value="DUF2065"/>
    <property type="match status" value="1"/>
</dbReference>
<evidence type="ECO:0000256" key="1">
    <source>
        <dbReference type="SAM" id="Phobius"/>
    </source>
</evidence>
<reference evidence="3" key="1">
    <citation type="submission" date="2017-04" db="EMBL/GenBank/DDBJ databases">
        <authorList>
            <person name="Varghese N."/>
            <person name="Submissions S."/>
        </authorList>
    </citation>
    <scope>NUCLEOTIDE SEQUENCE [LARGE SCALE GENOMIC DNA]</scope>
    <source>
        <strain evidence="3">B5P</strain>
    </source>
</reference>
<name>A0A1X7P5W4_9HYPH</name>
<keyword evidence="1" id="KW-1133">Transmembrane helix</keyword>
<dbReference type="PANTHER" id="PTHR38602:SF1">
    <property type="entry name" value="INNER MEMBRANE PROTEIN"/>
    <property type="match status" value="1"/>
</dbReference>
<dbReference type="InterPro" id="IPR019201">
    <property type="entry name" value="DUF2065"/>
</dbReference>
<keyword evidence="1" id="KW-0472">Membrane</keyword>
<dbReference type="Proteomes" id="UP000193083">
    <property type="component" value="Unassembled WGS sequence"/>
</dbReference>
<dbReference type="AlphaFoldDB" id="A0A1X7P5W4"/>
<evidence type="ECO:0008006" key="4">
    <source>
        <dbReference type="Google" id="ProtNLM"/>
    </source>
</evidence>